<proteinExistence type="predicted"/>
<dbReference type="EMBL" id="JACVVK020000006">
    <property type="protein sequence ID" value="KAK7506616.1"/>
    <property type="molecule type" value="Genomic_DNA"/>
</dbReference>
<reference evidence="1 2" key="1">
    <citation type="journal article" date="2023" name="Sci. Data">
        <title>Genome assembly of the Korean intertidal mud-creeper Batillaria attramentaria.</title>
        <authorList>
            <person name="Patra A.K."/>
            <person name="Ho P.T."/>
            <person name="Jun S."/>
            <person name="Lee S.J."/>
            <person name="Kim Y."/>
            <person name="Won Y.J."/>
        </authorList>
    </citation>
    <scope>NUCLEOTIDE SEQUENCE [LARGE SCALE GENOMIC DNA]</scope>
    <source>
        <strain evidence="1">Wonlab-2016</strain>
    </source>
</reference>
<dbReference type="AlphaFoldDB" id="A0ABD0M4Z3"/>
<protein>
    <submittedName>
        <fullName evidence="1">Uncharacterized protein</fullName>
    </submittedName>
</protein>
<organism evidence="1 2">
    <name type="scientific">Batillaria attramentaria</name>
    <dbReference type="NCBI Taxonomy" id="370345"/>
    <lineage>
        <taxon>Eukaryota</taxon>
        <taxon>Metazoa</taxon>
        <taxon>Spiralia</taxon>
        <taxon>Lophotrochozoa</taxon>
        <taxon>Mollusca</taxon>
        <taxon>Gastropoda</taxon>
        <taxon>Caenogastropoda</taxon>
        <taxon>Sorbeoconcha</taxon>
        <taxon>Cerithioidea</taxon>
        <taxon>Batillariidae</taxon>
        <taxon>Batillaria</taxon>
    </lineage>
</organism>
<dbReference type="Proteomes" id="UP001519460">
    <property type="component" value="Unassembled WGS sequence"/>
</dbReference>
<accession>A0ABD0M4Z3</accession>
<comment type="caution">
    <text evidence="1">The sequence shown here is derived from an EMBL/GenBank/DDBJ whole genome shotgun (WGS) entry which is preliminary data.</text>
</comment>
<sequence length="100" mass="10973">MSVPEFLCGTERGSRSVFISGRLPVSVEAFPHAIPQYEIRLKNKQLQTGRALFVSLSAVRTNYPQMSDTLRRALAVRIAGSCKLVLVVLHSSVANQSTDV</sequence>
<gene>
    <name evidence="1" type="ORF">BaRGS_00002091</name>
</gene>
<name>A0ABD0M4Z3_9CAEN</name>
<evidence type="ECO:0000313" key="2">
    <source>
        <dbReference type="Proteomes" id="UP001519460"/>
    </source>
</evidence>
<evidence type="ECO:0000313" key="1">
    <source>
        <dbReference type="EMBL" id="KAK7506616.1"/>
    </source>
</evidence>
<keyword evidence="2" id="KW-1185">Reference proteome</keyword>